<proteinExistence type="predicted"/>
<feature type="region of interest" description="Disordered" evidence="1">
    <location>
        <begin position="1"/>
        <end position="33"/>
    </location>
</feature>
<organism evidence="3 4">
    <name type="scientific">Microbacterium panaciterrae</name>
    <dbReference type="NCBI Taxonomy" id="985759"/>
    <lineage>
        <taxon>Bacteria</taxon>
        <taxon>Bacillati</taxon>
        <taxon>Actinomycetota</taxon>
        <taxon>Actinomycetes</taxon>
        <taxon>Micrococcales</taxon>
        <taxon>Microbacteriaceae</taxon>
        <taxon>Microbacterium</taxon>
    </lineage>
</organism>
<comment type="caution">
    <text evidence="3">The sequence shown here is derived from an EMBL/GenBank/DDBJ whole genome shotgun (WGS) entry which is preliminary data.</text>
</comment>
<name>A0ABP8P7J0_9MICO</name>
<feature type="compositionally biased region" description="Basic and acidic residues" evidence="1">
    <location>
        <begin position="1"/>
        <end position="13"/>
    </location>
</feature>
<dbReference type="InterPro" id="IPR018874">
    <property type="entry name" value="Phage_Mx8_p63_C"/>
</dbReference>
<dbReference type="RefSeq" id="WP_345185092.1">
    <property type="nucleotide sequence ID" value="NZ_BAABGP010000008.1"/>
</dbReference>
<dbReference type="Proteomes" id="UP001500731">
    <property type="component" value="Unassembled WGS sequence"/>
</dbReference>
<feature type="domain" description="Bacteriophage Mx8 p63 C-terminal" evidence="2">
    <location>
        <begin position="207"/>
        <end position="299"/>
    </location>
</feature>
<evidence type="ECO:0000313" key="4">
    <source>
        <dbReference type="Proteomes" id="UP001500731"/>
    </source>
</evidence>
<evidence type="ECO:0000256" key="1">
    <source>
        <dbReference type="SAM" id="MobiDB-lite"/>
    </source>
</evidence>
<evidence type="ECO:0000259" key="2">
    <source>
        <dbReference type="Pfam" id="PF10546"/>
    </source>
</evidence>
<gene>
    <name evidence="3" type="ORF">GCM10023171_10680</name>
</gene>
<keyword evidence="4" id="KW-1185">Reference proteome</keyword>
<evidence type="ECO:0000313" key="3">
    <source>
        <dbReference type="EMBL" id="GAA4481790.1"/>
    </source>
</evidence>
<dbReference type="EMBL" id="BAABGP010000008">
    <property type="protein sequence ID" value="GAA4481790.1"/>
    <property type="molecule type" value="Genomic_DNA"/>
</dbReference>
<protein>
    <recommendedName>
        <fullName evidence="2">Bacteriophage Mx8 p63 C-terminal domain-containing protein</fullName>
    </recommendedName>
</protein>
<dbReference type="Pfam" id="PF10546">
    <property type="entry name" value="P63C"/>
    <property type="match status" value="1"/>
</dbReference>
<reference evidence="4" key="1">
    <citation type="journal article" date="2019" name="Int. J. Syst. Evol. Microbiol.">
        <title>The Global Catalogue of Microorganisms (GCM) 10K type strain sequencing project: providing services to taxonomists for standard genome sequencing and annotation.</title>
        <authorList>
            <consortium name="The Broad Institute Genomics Platform"/>
            <consortium name="The Broad Institute Genome Sequencing Center for Infectious Disease"/>
            <person name="Wu L."/>
            <person name="Ma J."/>
        </authorList>
    </citation>
    <scope>NUCLEOTIDE SEQUENCE [LARGE SCALE GENOMIC DNA]</scope>
    <source>
        <strain evidence="4">JCM 17839</strain>
    </source>
</reference>
<accession>A0ABP8P7J0</accession>
<sequence length="362" mass="41353">MAEEGSREEKDEALFDASEGGKARARKLSPERRREIAQRAAESRWDNTIPRATYTGAIIIGERRIECAVLPDGTRVLSQGTVMAALDRATKSGVRRNADTPRRAPFLNANNLDTFTPEGLHSDLEPIRYRLPNQRFISTGYRAETLPKVLEVYLAARQAGVLQDSQLGAAQAAEVLMRSFAQVGITALVDEATGYQEVRARDELQQLLSTYVSEMFRPWVAVFPNEFFRELYRLYGWDYKEGKTKHPQYIGKFINDHIYKHLPEPVLGELQRLNPRRDSGHRARKHHQHLTVDTGIEHLDKQIVTVVTLLQVSDDIDQFRQLFDRRFPHQSPRQALRVVASDTQGVLTDFIDDWLDTDKSDD</sequence>